<protein>
    <submittedName>
        <fullName evidence="2">Uncharacterized protein</fullName>
    </submittedName>
</protein>
<reference evidence="2" key="2">
    <citation type="journal article" date="2015" name="Fish Shellfish Immunol.">
        <title>Early steps in the European eel (Anguilla anguilla)-Vibrio vulnificus interaction in the gills: Role of the RtxA13 toxin.</title>
        <authorList>
            <person name="Callol A."/>
            <person name="Pajuelo D."/>
            <person name="Ebbesson L."/>
            <person name="Teles M."/>
            <person name="MacKenzie S."/>
            <person name="Amaro C."/>
        </authorList>
    </citation>
    <scope>NUCLEOTIDE SEQUENCE</scope>
</reference>
<proteinExistence type="predicted"/>
<dbReference type="AlphaFoldDB" id="A0A0E9V3U7"/>
<accession>A0A0E9V3U7</accession>
<dbReference type="EMBL" id="GBXM01036462">
    <property type="protein sequence ID" value="JAH72115.1"/>
    <property type="molecule type" value="Transcribed_RNA"/>
</dbReference>
<reference evidence="2" key="1">
    <citation type="submission" date="2014-11" db="EMBL/GenBank/DDBJ databases">
        <authorList>
            <person name="Amaro Gonzalez C."/>
        </authorList>
    </citation>
    <scope>NUCLEOTIDE SEQUENCE</scope>
</reference>
<sequence length="34" mass="3739">MMPVPPDAKSVSDHCVGRSSSPMETTPIHCYTNY</sequence>
<feature type="region of interest" description="Disordered" evidence="1">
    <location>
        <begin position="1"/>
        <end position="26"/>
    </location>
</feature>
<evidence type="ECO:0000313" key="2">
    <source>
        <dbReference type="EMBL" id="JAH72115.1"/>
    </source>
</evidence>
<organism evidence="2">
    <name type="scientific">Anguilla anguilla</name>
    <name type="common">European freshwater eel</name>
    <name type="synonym">Muraena anguilla</name>
    <dbReference type="NCBI Taxonomy" id="7936"/>
    <lineage>
        <taxon>Eukaryota</taxon>
        <taxon>Metazoa</taxon>
        <taxon>Chordata</taxon>
        <taxon>Craniata</taxon>
        <taxon>Vertebrata</taxon>
        <taxon>Euteleostomi</taxon>
        <taxon>Actinopterygii</taxon>
        <taxon>Neopterygii</taxon>
        <taxon>Teleostei</taxon>
        <taxon>Anguilliformes</taxon>
        <taxon>Anguillidae</taxon>
        <taxon>Anguilla</taxon>
    </lineage>
</organism>
<evidence type="ECO:0000256" key="1">
    <source>
        <dbReference type="SAM" id="MobiDB-lite"/>
    </source>
</evidence>
<name>A0A0E9V3U7_ANGAN</name>